<name>A0A495JBM4_9ACTN</name>
<proteinExistence type="predicted"/>
<dbReference type="OrthoDB" id="3401236at2"/>
<evidence type="ECO:0000313" key="2">
    <source>
        <dbReference type="EMBL" id="RKR86396.1"/>
    </source>
</evidence>
<evidence type="ECO:0000313" key="3">
    <source>
        <dbReference type="Proteomes" id="UP000277671"/>
    </source>
</evidence>
<keyword evidence="3" id="KW-1185">Reference proteome</keyword>
<sequence>MTTGPFLTVEWQPLLNAGLPLREPDDEPAAVLTVEWGPKLGPSYYAHGDDLHQEASTPTAGGGTATRR</sequence>
<gene>
    <name evidence="2" type="ORF">BDK92_0621</name>
</gene>
<dbReference type="AlphaFoldDB" id="A0A495JBM4"/>
<comment type="caution">
    <text evidence="2">The sequence shown here is derived from an EMBL/GenBank/DDBJ whole genome shotgun (WGS) entry which is preliminary data.</text>
</comment>
<dbReference type="RefSeq" id="WP_147456891.1">
    <property type="nucleotide sequence ID" value="NZ_RBKT01000001.1"/>
</dbReference>
<organism evidence="2 3">
    <name type="scientific">Micromonospora pisi</name>
    <dbReference type="NCBI Taxonomy" id="589240"/>
    <lineage>
        <taxon>Bacteria</taxon>
        <taxon>Bacillati</taxon>
        <taxon>Actinomycetota</taxon>
        <taxon>Actinomycetes</taxon>
        <taxon>Micromonosporales</taxon>
        <taxon>Micromonosporaceae</taxon>
        <taxon>Micromonospora</taxon>
    </lineage>
</organism>
<evidence type="ECO:0000256" key="1">
    <source>
        <dbReference type="SAM" id="MobiDB-lite"/>
    </source>
</evidence>
<protein>
    <submittedName>
        <fullName evidence="2">Uncharacterized protein</fullName>
    </submittedName>
</protein>
<dbReference type="Proteomes" id="UP000277671">
    <property type="component" value="Unassembled WGS sequence"/>
</dbReference>
<feature type="region of interest" description="Disordered" evidence="1">
    <location>
        <begin position="45"/>
        <end position="68"/>
    </location>
</feature>
<accession>A0A495JBM4</accession>
<reference evidence="2 3" key="1">
    <citation type="submission" date="2018-10" db="EMBL/GenBank/DDBJ databases">
        <title>Sequencing the genomes of 1000 actinobacteria strains.</title>
        <authorList>
            <person name="Klenk H.-P."/>
        </authorList>
    </citation>
    <scope>NUCLEOTIDE SEQUENCE [LARGE SCALE GENOMIC DNA]</scope>
    <source>
        <strain evidence="2 3">DSM 45175</strain>
    </source>
</reference>
<dbReference type="EMBL" id="RBKT01000001">
    <property type="protein sequence ID" value="RKR86396.1"/>
    <property type="molecule type" value="Genomic_DNA"/>
</dbReference>